<name>A0A9R1XNC4_LACSA</name>
<dbReference type="PANTHER" id="PTHR33116">
    <property type="entry name" value="REVERSE TRANSCRIPTASE ZINC-BINDING DOMAIN-CONTAINING PROTEIN-RELATED-RELATED"/>
    <property type="match status" value="1"/>
</dbReference>
<dbReference type="EMBL" id="NBSK02000003">
    <property type="protein sequence ID" value="KAJ0219279.1"/>
    <property type="molecule type" value="Genomic_DNA"/>
</dbReference>
<protein>
    <recommendedName>
        <fullName evidence="3">Reverse transcriptase zinc-binding domain-containing protein</fullName>
    </recommendedName>
</protein>
<dbReference type="Proteomes" id="UP000235145">
    <property type="component" value="Unassembled WGS sequence"/>
</dbReference>
<comment type="caution">
    <text evidence="1">The sequence shown here is derived from an EMBL/GenBank/DDBJ whole genome shotgun (WGS) entry which is preliminary data.</text>
</comment>
<evidence type="ECO:0000313" key="2">
    <source>
        <dbReference type="Proteomes" id="UP000235145"/>
    </source>
</evidence>
<sequence length="258" mass="29869">MSLSSWKSKFISFECWLTLVISVVGNMPLYQFSLFKAPVSVINVQGQYGSKTLFWLDDWIGRGTLASRSHYQHSELMELDHICNLLRNFTLSNVEDVWNSLLTINDIFYVNNLRQIINSKLTRGMDNPTILLKLIPHKFIPTATAPVQRGVSIHNTSCNRCHNVIDAYDHILVGCSYARKVLWWIFGWCDVPYCCFNSAKEAIDFAINWGRCPKKTRLLICNILFREVSYFRIMDYGALRYLSVHIKNAKIIVETKML</sequence>
<reference evidence="1 2" key="1">
    <citation type="journal article" date="2017" name="Nat. Commun.">
        <title>Genome assembly with in vitro proximity ligation data and whole-genome triplication in lettuce.</title>
        <authorList>
            <person name="Reyes-Chin-Wo S."/>
            <person name="Wang Z."/>
            <person name="Yang X."/>
            <person name="Kozik A."/>
            <person name="Arikit S."/>
            <person name="Song C."/>
            <person name="Xia L."/>
            <person name="Froenicke L."/>
            <person name="Lavelle D.O."/>
            <person name="Truco M.J."/>
            <person name="Xia R."/>
            <person name="Zhu S."/>
            <person name="Xu C."/>
            <person name="Xu H."/>
            <person name="Xu X."/>
            <person name="Cox K."/>
            <person name="Korf I."/>
            <person name="Meyers B.C."/>
            <person name="Michelmore R.W."/>
        </authorList>
    </citation>
    <scope>NUCLEOTIDE SEQUENCE [LARGE SCALE GENOMIC DNA]</scope>
    <source>
        <strain evidence="2">cv. Salinas</strain>
        <tissue evidence="1">Seedlings</tissue>
    </source>
</reference>
<keyword evidence="2" id="KW-1185">Reference proteome</keyword>
<dbReference type="PANTHER" id="PTHR33116:SF77">
    <property type="entry name" value="RNA-DIRECTED DNA POLYMERASE"/>
    <property type="match status" value="1"/>
</dbReference>
<dbReference type="AlphaFoldDB" id="A0A9R1XNC4"/>
<proteinExistence type="predicted"/>
<evidence type="ECO:0008006" key="3">
    <source>
        <dbReference type="Google" id="ProtNLM"/>
    </source>
</evidence>
<organism evidence="1 2">
    <name type="scientific">Lactuca sativa</name>
    <name type="common">Garden lettuce</name>
    <dbReference type="NCBI Taxonomy" id="4236"/>
    <lineage>
        <taxon>Eukaryota</taxon>
        <taxon>Viridiplantae</taxon>
        <taxon>Streptophyta</taxon>
        <taxon>Embryophyta</taxon>
        <taxon>Tracheophyta</taxon>
        <taxon>Spermatophyta</taxon>
        <taxon>Magnoliopsida</taxon>
        <taxon>eudicotyledons</taxon>
        <taxon>Gunneridae</taxon>
        <taxon>Pentapetalae</taxon>
        <taxon>asterids</taxon>
        <taxon>campanulids</taxon>
        <taxon>Asterales</taxon>
        <taxon>Asteraceae</taxon>
        <taxon>Cichorioideae</taxon>
        <taxon>Cichorieae</taxon>
        <taxon>Lactucinae</taxon>
        <taxon>Lactuca</taxon>
    </lineage>
</organism>
<gene>
    <name evidence="1" type="ORF">LSAT_V11C300128180</name>
</gene>
<accession>A0A9R1XNC4</accession>
<evidence type="ECO:0000313" key="1">
    <source>
        <dbReference type="EMBL" id="KAJ0219279.1"/>
    </source>
</evidence>